<dbReference type="Pfam" id="PF00763">
    <property type="entry name" value="THF_DHG_CYH"/>
    <property type="match status" value="1"/>
</dbReference>
<dbReference type="AlphaFoldDB" id="T1A607"/>
<evidence type="ECO:0000256" key="4">
    <source>
        <dbReference type="ARBA" id="ARBA00022857"/>
    </source>
</evidence>
<keyword evidence="3 9" id="KW-0378">Hydrolase</keyword>
<comment type="pathway">
    <text evidence="1">One-carbon metabolism; tetrahydrofolate interconversion.</text>
</comment>
<gene>
    <name evidence="9" type="ORF">B1A_17931</name>
</gene>
<dbReference type="PANTHER" id="PTHR48099:SF5">
    <property type="entry name" value="C-1-TETRAHYDROFOLATE SYNTHASE, CYTOPLASMIC"/>
    <property type="match status" value="1"/>
</dbReference>
<dbReference type="InterPro" id="IPR000672">
    <property type="entry name" value="THF_DH/CycHdrlase"/>
</dbReference>
<dbReference type="InterPro" id="IPR020631">
    <property type="entry name" value="THF_DH/CycHdrlase_NAD-bd_dom"/>
</dbReference>
<dbReference type="GO" id="GO:0004488">
    <property type="term" value="F:methylenetetrahydrofolate dehydrogenase (NADP+) activity"/>
    <property type="evidence" value="ECO:0007669"/>
    <property type="project" value="InterPro"/>
</dbReference>
<comment type="caution">
    <text evidence="9">The sequence shown here is derived from an EMBL/GenBank/DDBJ whole genome shotgun (WGS) entry which is preliminary data.</text>
</comment>
<evidence type="ECO:0000256" key="6">
    <source>
        <dbReference type="ARBA" id="ARBA00023268"/>
    </source>
</evidence>
<accession>T1A607</accession>
<organism evidence="9">
    <name type="scientific">mine drainage metagenome</name>
    <dbReference type="NCBI Taxonomy" id="410659"/>
    <lineage>
        <taxon>unclassified sequences</taxon>
        <taxon>metagenomes</taxon>
        <taxon>ecological metagenomes</taxon>
    </lineage>
</organism>
<evidence type="ECO:0000256" key="2">
    <source>
        <dbReference type="ARBA" id="ARBA00022563"/>
    </source>
</evidence>
<evidence type="ECO:0000256" key="1">
    <source>
        <dbReference type="ARBA" id="ARBA00004777"/>
    </source>
</evidence>
<keyword evidence="4" id="KW-0521">NADP</keyword>
<reference evidence="9" key="1">
    <citation type="submission" date="2013-08" db="EMBL/GenBank/DDBJ databases">
        <authorList>
            <person name="Mendez C."/>
            <person name="Richter M."/>
            <person name="Ferrer M."/>
            <person name="Sanchez J."/>
        </authorList>
    </citation>
    <scope>NUCLEOTIDE SEQUENCE</scope>
</reference>
<feature type="non-terminal residue" evidence="9">
    <location>
        <position position="160"/>
    </location>
</feature>
<dbReference type="GO" id="GO:0005829">
    <property type="term" value="C:cytosol"/>
    <property type="evidence" value="ECO:0007669"/>
    <property type="project" value="TreeGrafter"/>
</dbReference>
<dbReference type="GO" id="GO:0004477">
    <property type="term" value="F:methenyltetrahydrofolate cyclohydrolase activity"/>
    <property type="evidence" value="ECO:0007669"/>
    <property type="project" value="TreeGrafter"/>
</dbReference>
<dbReference type="GO" id="GO:0035999">
    <property type="term" value="P:tetrahydrofolate interconversion"/>
    <property type="evidence" value="ECO:0007669"/>
    <property type="project" value="TreeGrafter"/>
</dbReference>
<dbReference type="InterPro" id="IPR020630">
    <property type="entry name" value="THF_DH/CycHdrlase_cat_dom"/>
</dbReference>
<dbReference type="PRINTS" id="PR00085">
    <property type="entry name" value="THFDHDRGNASE"/>
</dbReference>
<feature type="domain" description="Tetrahydrofolate dehydrogenase/cyclohydrolase catalytic" evidence="7">
    <location>
        <begin position="2"/>
        <end position="92"/>
    </location>
</feature>
<protein>
    <submittedName>
        <fullName evidence="9">Methylenetetrahydrofolate dehydrogenase/methenyltetrahydrofolate cyclohydrolase</fullName>
    </submittedName>
</protein>
<dbReference type="EMBL" id="AUZX01013203">
    <property type="protein sequence ID" value="EQD36314.1"/>
    <property type="molecule type" value="Genomic_DNA"/>
</dbReference>
<dbReference type="Gene3D" id="3.40.50.720">
    <property type="entry name" value="NAD(P)-binding Rossmann-like Domain"/>
    <property type="match status" value="1"/>
</dbReference>
<dbReference type="Gene3D" id="3.40.50.10860">
    <property type="entry name" value="Leucine Dehydrogenase, chain A, domain 1"/>
    <property type="match status" value="1"/>
</dbReference>
<evidence type="ECO:0000259" key="7">
    <source>
        <dbReference type="Pfam" id="PF00763"/>
    </source>
</evidence>
<proteinExistence type="predicted"/>
<feature type="domain" description="Tetrahydrofolate dehydrogenase/cyclohydrolase NAD(P)-binding" evidence="8">
    <location>
        <begin position="111"/>
        <end position="160"/>
    </location>
</feature>
<dbReference type="PANTHER" id="PTHR48099">
    <property type="entry name" value="C-1-TETRAHYDROFOLATE SYNTHASE, CYTOPLASMIC-RELATED"/>
    <property type="match status" value="1"/>
</dbReference>
<keyword evidence="6" id="KW-0511">Multifunctional enzyme</keyword>
<dbReference type="SUPFAM" id="SSF51735">
    <property type="entry name" value="NAD(P)-binding Rossmann-fold domains"/>
    <property type="match status" value="1"/>
</dbReference>
<dbReference type="SUPFAM" id="SSF53223">
    <property type="entry name" value="Aminoacid dehydrogenase-like, N-terminal domain"/>
    <property type="match status" value="1"/>
</dbReference>
<evidence type="ECO:0000256" key="3">
    <source>
        <dbReference type="ARBA" id="ARBA00022801"/>
    </source>
</evidence>
<evidence type="ECO:0000313" key="9">
    <source>
        <dbReference type="EMBL" id="EQD36314.1"/>
    </source>
</evidence>
<keyword evidence="2" id="KW-0554">One-carbon metabolism</keyword>
<sequence>MGRNPNLTLLSTVTSNDQESYIRSKKRKGAKLSIDIDLIQIDEKSNDFEIINRIKELNNSELVDGIILETPIRKDLDVIKLVSSLDASKDVDSQNPFNQGMILLKRAKIFPATASAIFQIINSLNLPEGSEIVVINRSTVIGKPLSIMLLNSNYTVTMCH</sequence>
<evidence type="ECO:0000259" key="8">
    <source>
        <dbReference type="Pfam" id="PF02882"/>
    </source>
</evidence>
<dbReference type="Pfam" id="PF02882">
    <property type="entry name" value="THF_DHG_CYH_C"/>
    <property type="match status" value="1"/>
</dbReference>
<dbReference type="InterPro" id="IPR046346">
    <property type="entry name" value="Aminoacid_DH-like_N_sf"/>
</dbReference>
<dbReference type="InterPro" id="IPR036291">
    <property type="entry name" value="NAD(P)-bd_dom_sf"/>
</dbReference>
<evidence type="ECO:0000256" key="5">
    <source>
        <dbReference type="ARBA" id="ARBA00023002"/>
    </source>
</evidence>
<reference evidence="9" key="2">
    <citation type="journal article" date="2014" name="ISME J.">
        <title>Microbial stratification in low pH oxic and suboxic macroscopic growths along an acid mine drainage.</title>
        <authorList>
            <person name="Mendez-Garcia C."/>
            <person name="Mesa V."/>
            <person name="Sprenger R.R."/>
            <person name="Richter M."/>
            <person name="Diez M.S."/>
            <person name="Solano J."/>
            <person name="Bargiela R."/>
            <person name="Golyshina O.V."/>
            <person name="Manteca A."/>
            <person name="Ramos J.L."/>
            <person name="Gallego J.R."/>
            <person name="Llorente I."/>
            <person name="Martins Dos Santos V.A."/>
            <person name="Jensen O.N."/>
            <person name="Pelaez A.I."/>
            <person name="Sanchez J."/>
            <person name="Ferrer M."/>
        </authorList>
    </citation>
    <scope>NUCLEOTIDE SEQUENCE</scope>
</reference>
<keyword evidence="5" id="KW-0560">Oxidoreductase</keyword>
<name>T1A607_9ZZZZ</name>